<organism evidence="1 2">
    <name type="scientific">Yarrowia lipolytica</name>
    <name type="common">Candida lipolytica</name>
    <dbReference type="NCBI Taxonomy" id="4952"/>
    <lineage>
        <taxon>Eukaryota</taxon>
        <taxon>Fungi</taxon>
        <taxon>Dikarya</taxon>
        <taxon>Ascomycota</taxon>
        <taxon>Saccharomycotina</taxon>
        <taxon>Dipodascomycetes</taxon>
        <taxon>Dipodascales</taxon>
        <taxon>Dipodascales incertae sedis</taxon>
        <taxon>Yarrowia</taxon>
    </lineage>
</organism>
<gene>
    <name evidence="1" type="ORF">YALI1_F23201g</name>
</gene>
<protein>
    <submittedName>
        <fullName evidence="1">Uncharacterized protein</fullName>
    </submittedName>
</protein>
<dbReference type="EMBL" id="CP017558">
    <property type="protein sequence ID" value="AOW07314.1"/>
    <property type="molecule type" value="Genomic_DNA"/>
</dbReference>
<dbReference type="VEuPathDB" id="FungiDB:YALI1_F23201g"/>
<reference evidence="1 2" key="1">
    <citation type="journal article" date="2016" name="PLoS ONE">
        <title>Sequence Assembly of Yarrowia lipolytica Strain W29/CLIB89 Shows Transposable Element Diversity.</title>
        <authorList>
            <person name="Magnan C."/>
            <person name="Yu J."/>
            <person name="Chang I."/>
            <person name="Jahn E."/>
            <person name="Kanomata Y."/>
            <person name="Wu J."/>
            <person name="Zeller M."/>
            <person name="Oakes M."/>
            <person name="Baldi P."/>
            <person name="Sandmeyer S."/>
        </authorList>
    </citation>
    <scope>NUCLEOTIDE SEQUENCE [LARGE SCALE GENOMIC DNA]</scope>
    <source>
        <strain evidence="2">CLIB89(W29)</strain>
    </source>
</reference>
<evidence type="ECO:0000313" key="1">
    <source>
        <dbReference type="EMBL" id="AOW07314.1"/>
    </source>
</evidence>
<dbReference type="AlphaFoldDB" id="A0A1D8NNU5"/>
<dbReference type="RefSeq" id="XP_068139523.1">
    <property type="nucleotide sequence ID" value="XM_068283422.1"/>
</dbReference>
<sequence>MKSSSRSGVGSSNSAAALTLGPVQVPVKVATGTCIRIVQSQQKRNCQIILSHTKTADSYKSRVGSPLNATHFSGLGPLNSILHDWSLLRLGRVYAEEQIMHVSGCPLQACVHSLLITQIFWSFRLGDRPWAESAG</sequence>
<dbReference type="Proteomes" id="UP000182444">
    <property type="component" value="Chromosome 1F"/>
</dbReference>
<dbReference type="GeneID" id="94584001"/>
<proteinExistence type="predicted"/>
<name>A0A1D8NNU5_YARLL</name>
<accession>A0A1D8NNU5</accession>
<evidence type="ECO:0000313" key="2">
    <source>
        <dbReference type="Proteomes" id="UP000182444"/>
    </source>
</evidence>